<evidence type="ECO:0000313" key="2">
    <source>
        <dbReference type="EMBL" id="TBO59911.1"/>
    </source>
</evidence>
<feature type="signal peptide" evidence="1">
    <location>
        <begin position="1"/>
        <end position="28"/>
    </location>
</feature>
<feature type="chain" id="PRO_5020774844" description="Secreted protein" evidence="1">
    <location>
        <begin position="29"/>
        <end position="106"/>
    </location>
</feature>
<evidence type="ECO:0008006" key="4">
    <source>
        <dbReference type="Google" id="ProtNLM"/>
    </source>
</evidence>
<sequence length="106" mass="10979">MRRNTVGGLAVGVALAGALIGAAPAAQASTPGTMSLNCVNEYIGDNGSQSFYHVQCGVTEPTTWWANVACSNGSVNTTGPYNSFREVYVYCPAGTQAQRGWVTSNG</sequence>
<gene>
    <name evidence="2" type="ORF">EYS09_09540</name>
</gene>
<name>A0A4V2JIU4_STRKA</name>
<comment type="caution">
    <text evidence="2">The sequence shown here is derived from an EMBL/GenBank/DDBJ whole genome shotgun (WGS) entry which is preliminary data.</text>
</comment>
<dbReference type="AlphaFoldDB" id="A0A4V2JIU4"/>
<organism evidence="2 3">
    <name type="scientific">Streptomyces kasugaensis</name>
    <dbReference type="NCBI Taxonomy" id="1946"/>
    <lineage>
        <taxon>Bacteria</taxon>
        <taxon>Bacillati</taxon>
        <taxon>Actinomycetota</taxon>
        <taxon>Actinomycetes</taxon>
        <taxon>Kitasatosporales</taxon>
        <taxon>Streptomycetaceae</taxon>
        <taxon>Streptomyces</taxon>
    </lineage>
</organism>
<proteinExistence type="predicted"/>
<keyword evidence="1" id="KW-0732">Signal</keyword>
<evidence type="ECO:0000256" key="1">
    <source>
        <dbReference type="SAM" id="SignalP"/>
    </source>
</evidence>
<dbReference type="Proteomes" id="UP000292452">
    <property type="component" value="Unassembled WGS sequence"/>
</dbReference>
<dbReference type="RefSeq" id="WP_131122888.1">
    <property type="nucleotide sequence ID" value="NZ_SIXH01000060.1"/>
</dbReference>
<dbReference type="EMBL" id="SIXH01000060">
    <property type="protein sequence ID" value="TBO59911.1"/>
    <property type="molecule type" value="Genomic_DNA"/>
</dbReference>
<protein>
    <recommendedName>
        <fullName evidence="4">Secreted protein</fullName>
    </recommendedName>
</protein>
<accession>A0A4V2JIU4</accession>
<reference evidence="2 3" key="1">
    <citation type="submission" date="2019-02" db="EMBL/GenBank/DDBJ databases">
        <title>Draft Genome Sequence of Streptomyces sp. AM-2504, identified by 16S rRNA comparative analysis as a Streptomyces Kasugaensis strain.</title>
        <authorList>
            <person name="Napolioni V."/>
            <person name="Giuliodori A.M."/>
            <person name="Spurio R."/>
            <person name="Fabbretti A."/>
        </authorList>
    </citation>
    <scope>NUCLEOTIDE SEQUENCE [LARGE SCALE GENOMIC DNA]</scope>
    <source>
        <strain evidence="2 3">AM-2504</strain>
    </source>
</reference>
<keyword evidence="3" id="KW-1185">Reference proteome</keyword>
<evidence type="ECO:0000313" key="3">
    <source>
        <dbReference type="Proteomes" id="UP000292452"/>
    </source>
</evidence>